<dbReference type="PANTHER" id="PTHR34582">
    <property type="entry name" value="UPF0702 TRANSMEMBRANE PROTEIN YCAP"/>
    <property type="match status" value="1"/>
</dbReference>
<accession>A0ABQ5N248</accession>
<comment type="caution">
    <text evidence="9">The sequence shown here is derived from an EMBL/GenBank/DDBJ whole genome shotgun (WGS) entry which is preliminary data.</text>
</comment>
<evidence type="ECO:0000256" key="6">
    <source>
        <dbReference type="ARBA" id="ARBA00023136"/>
    </source>
</evidence>
<dbReference type="Pfam" id="PF07870">
    <property type="entry name" value="DUF1657"/>
    <property type="match status" value="1"/>
</dbReference>
<keyword evidence="3" id="KW-1003">Cell membrane</keyword>
<feature type="transmembrane region" description="Helical" evidence="7">
    <location>
        <begin position="38"/>
        <end position="56"/>
    </location>
</feature>
<feature type="domain" description="YetF C-terminal" evidence="8">
    <location>
        <begin position="81"/>
        <end position="213"/>
    </location>
</feature>
<feature type="transmembrane region" description="Helical" evidence="7">
    <location>
        <begin position="6"/>
        <end position="26"/>
    </location>
</feature>
<sequence>MKGALIIFLRSLILFFLTLILTRIMGKKNISKMTSFNLINYIVIAIIACLTSLNVITNFAFGLMALLIWSLIPIALDYAAMKSKKINDLINGKETILIKEGKVMEDNLKQVKLSGGELLKGLRDKNIFAISEVEFAVMEHTGDINVLLKSDQKPLSPKDMGQKVSPKIETQTVILDGSVINEALNNLGLSQGWLNEQLSNIGVSLDNVFVGQVDSNGELYVDLFDDLIQMPKPQDRELLYASIEKCQADLETYSMECNNAEAKAMYRKNAAKLKQVMDKLQPYLLK</sequence>
<evidence type="ECO:0000256" key="4">
    <source>
        <dbReference type="ARBA" id="ARBA00022692"/>
    </source>
</evidence>
<dbReference type="PANTHER" id="PTHR34582:SF7">
    <property type="entry name" value="UPF0702 TRANSMEMBRANE PROTEIN YDFS"/>
    <property type="match status" value="1"/>
</dbReference>
<evidence type="ECO:0000256" key="1">
    <source>
        <dbReference type="ARBA" id="ARBA00004651"/>
    </source>
</evidence>
<dbReference type="Proteomes" id="UP001208567">
    <property type="component" value="Unassembled WGS sequence"/>
</dbReference>
<dbReference type="EMBL" id="BRXR01000001">
    <property type="protein sequence ID" value="GLC29254.1"/>
    <property type="molecule type" value="Genomic_DNA"/>
</dbReference>
<dbReference type="InterPro" id="IPR007353">
    <property type="entry name" value="DUF421"/>
</dbReference>
<keyword evidence="10" id="KW-1185">Reference proteome</keyword>
<dbReference type="InterPro" id="IPR012452">
    <property type="entry name" value="DUF1657"/>
</dbReference>
<evidence type="ECO:0000313" key="9">
    <source>
        <dbReference type="EMBL" id="GLC29254.1"/>
    </source>
</evidence>
<evidence type="ECO:0000256" key="2">
    <source>
        <dbReference type="ARBA" id="ARBA00006448"/>
    </source>
</evidence>
<dbReference type="InterPro" id="IPR023090">
    <property type="entry name" value="UPF0702_alpha/beta_dom_sf"/>
</dbReference>
<keyword evidence="4 7" id="KW-0812">Transmembrane</keyword>
<dbReference type="Pfam" id="PF04239">
    <property type="entry name" value="DUF421"/>
    <property type="match status" value="1"/>
</dbReference>
<comment type="similarity">
    <text evidence="2">Belongs to the UPF0702 family.</text>
</comment>
<organism evidence="9 10">
    <name type="scientific">Clostridium omnivorum</name>
    <dbReference type="NCBI Taxonomy" id="1604902"/>
    <lineage>
        <taxon>Bacteria</taxon>
        <taxon>Bacillati</taxon>
        <taxon>Bacillota</taxon>
        <taxon>Clostridia</taxon>
        <taxon>Eubacteriales</taxon>
        <taxon>Clostridiaceae</taxon>
        <taxon>Clostridium</taxon>
    </lineage>
</organism>
<keyword evidence="5 7" id="KW-1133">Transmembrane helix</keyword>
<evidence type="ECO:0000256" key="7">
    <source>
        <dbReference type="SAM" id="Phobius"/>
    </source>
</evidence>
<comment type="subcellular location">
    <subcellularLocation>
        <location evidence="1">Cell membrane</location>
        <topology evidence="1">Multi-pass membrane protein</topology>
    </subcellularLocation>
</comment>
<reference evidence="9 10" key="1">
    <citation type="journal article" date="2024" name="Int. J. Syst. Evol. Microbiol.">
        <title>Clostridium omnivorum sp. nov., isolated from anoxic soil under the treatment of reductive soil disinfestation.</title>
        <authorList>
            <person name="Ueki A."/>
            <person name="Tonouchi A."/>
            <person name="Kaku N."/>
            <person name="Honma S."/>
            <person name="Ueki K."/>
        </authorList>
    </citation>
    <scope>NUCLEOTIDE SEQUENCE [LARGE SCALE GENOMIC DNA]</scope>
    <source>
        <strain evidence="9 10">E14</strain>
    </source>
</reference>
<dbReference type="Gene3D" id="3.30.240.20">
    <property type="entry name" value="bsu07140 like domains"/>
    <property type="match status" value="2"/>
</dbReference>
<name>A0ABQ5N248_9CLOT</name>
<evidence type="ECO:0000256" key="3">
    <source>
        <dbReference type="ARBA" id="ARBA00022475"/>
    </source>
</evidence>
<evidence type="ECO:0000313" key="10">
    <source>
        <dbReference type="Proteomes" id="UP001208567"/>
    </source>
</evidence>
<evidence type="ECO:0000256" key="5">
    <source>
        <dbReference type="ARBA" id="ARBA00022989"/>
    </source>
</evidence>
<gene>
    <name evidence="9" type="ORF">bsdE14_06640</name>
</gene>
<proteinExistence type="inferred from homology"/>
<evidence type="ECO:0000259" key="8">
    <source>
        <dbReference type="Pfam" id="PF04239"/>
    </source>
</evidence>
<keyword evidence="6 7" id="KW-0472">Membrane</keyword>
<protein>
    <recommendedName>
        <fullName evidence="8">YetF C-terminal domain-containing protein</fullName>
    </recommendedName>
</protein>
<dbReference type="RefSeq" id="WP_264848540.1">
    <property type="nucleotide sequence ID" value="NZ_BRXR01000001.1"/>
</dbReference>